<dbReference type="AlphaFoldDB" id="A0A820JF25"/>
<evidence type="ECO:0000256" key="1">
    <source>
        <dbReference type="SAM" id="MobiDB-lite"/>
    </source>
</evidence>
<dbReference type="EMBL" id="CAJOBO010001002">
    <property type="protein sequence ID" value="CAF4323889.1"/>
    <property type="molecule type" value="Genomic_DNA"/>
</dbReference>
<sequence>MDNQYYPGNQSYRSTQSQGTSEGLYTPMTSSRPIVTHYTYPQQSETSRTIHANGEYSNNQRIKYWWEPSGPFKPYRTTYQDYGPGTNLSYRRPKNYLTQPYIYHDPHGVLRPPVTDTDPNKYAYEVPHKLDASPYASRQKTFLNISTIICSKKAVSTHTIKKFTSEKGKSMLGYESYVYTLEQENDVKLIFRCQNRGCKDATSQLPQSETLLRTIRRQRQKAPMNSSNQLPDHLKQADRGENFVLREDEKLIIFITATNLSVLKTCKHWFVDKIFKMCPDDSYQMITLHGLFKSQIIPLVYGLLAGKNHGLRPFFSAYHERR</sequence>
<protein>
    <submittedName>
        <fullName evidence="2">Uncharacterized protein</fullName>
    </submittedName>
</protein>
<reference evidence="2" key="1">
    <citation type="submission" date="2021-02" db="EMBL/GenBank/DDBJ databases">
        <authorList>
            <person name="Nowell W R."/>
        </authorList>
    </citation>
    <scope>NUCLEOTIDE SEQUENCE</scope>
</reference>
<organism evidence="2 3">
    <name type="scientific">Rotaria socialis</name>
    <dbReference type="NCBI Taxonomy" id="392032"/>
    <lineage>
        <taxon>Eukaryota</taxon>
        <taxon>Metazoa</taxon>
        <taxon>Spiralia</taxon>
        <taxon>Gnathifera</taxon>
        <taxon>Rotifera</taxon>
        <taxon>Eurotatoria</taxon>
        <taxon>Bdelloidea</taxon>
        <taxon>Philodinida</taxon>
        <taxon>Philodinidae</taxon>
        <taxon>Rotaria</taxon>
    </lineage>
</organism>
<dbReference type="Proteomes" id="UP000663851">
    <property type="component" value="Unassembled WGS sequence"/>
</dbReference>
<comment type="caution">
    <text evidence="2">The sequence shown here is derived from an EMBL/GenBank/DDBJ whole genome shotgun (WGS) entry which is preliminary data.</text>
</comment>
<evidence type="ECO:0000313" key="2">
    <source>
        <dbReference type="EMBL" id="CAF4323889.1"/>
    </source>
</evidence>
<feature type="region of interest" description="Disordered" evidence="1">
    <location>
        <begin position="1"/>
        <end position="30"/>
    </location>
</feature>
<gene>
    <name evidence="2" type="ORF">HFQ381_LOCUS14999</name>
</gene>
<accession>A0A820JF25</accession>
<evidence type="ECO:0000313" key="3">
    <source>
        <dbReference type="Proteomes" id="UP000663851"/>
    </source>
</evidence>
<name>A0A820JF25_9BILA</name>
<proteinExistence type="predicted"/>